<feature type="transmembrane region" description="Helical" evidence="2">
    <location>
        <begin position="283"/>
        <end position="302"/>
    </location>
</feature>
<feature type="transmembrane region" description="Helical" evidence="2">
    <location>
        <begin position="612"/>
        <end position="632"/>
    </location>
</feature>
<reference evidence="3" key="1">
    <citation type="submission" date="2021-01" db="EMBL/GenBank/DDBJ databases">
        <title>A chromosome-scale assembly of European eel, Anguilla anguilla.</title>
        <authorList>
            <person name="Henkel C."/>
            <person name="Jong-Raadsen S.A."/>
            <person name="Dufour S."/>
            <person name="Weltzien F.-A."/>
            <person name="Palstra A.P."/>
            <person name="Pelster B."/>
            <person name="Spaink H.P."/>
            <person name="Van Den Thillart G.E."/>
            <person name="Jansen H."/>
            <person name="Zahm M."/>
            <person name="Klopp C."/>
            <person name="Cedric C."/>
            <person name="Louis A."/>
            <person name="Berthelot C."/>
            <person name="Parey E."/>
            <person name="Roest Crollius H."/>
            <person name="Montfort J."/>
            <person name="Robinson-Rechavi M."/>
            <person name="Bucao C."/>
            <person name="Bouchez O."/>
            <person name="Gislard M."/>
            <person name="Lluch J."/>
            <person name="Milhes M."/>
            <person name="Lampietro C."/>
            <person name="Lopez Roques C."/>
            <person name="Donnadieu C."/>
            <person name="Braasch I."/>
            <person name="Desvignes T."/>
            <person name="Postlethwait J."/>
            <person name="Bobe J."/>
            <person name="Guiguen Y."/>
            <person name="Dirks R."/>
        </authorList>
    </citation>
    <scope>NUCLEOTIDE SEQUENCE</scope>
    <source>
        <strain evidence="3">Tag_6206</strain>
        <tissue evidence="3">Liver</tissue>
    </source>
</reference>
<evidence type="ECO:0000313" key="4">
    <source>
        <dbReference type="Proteomes" id="UP001044222"/>
    </source>
</evidence>
<keyword evidence="4" id="KW-1185">Reference proteome</keyword>
<feature type="transmembrane region" description="Helical" evidence="2">
    <location>
        <begin position="639"/>
        <end position="663"/>
    </location>
</feature>
<dbReference type="AlphaFoldDB" id="A0A9D3RW91"/>
<feature type="transmembrane region" description="Helical" evidence="2">
    <location>
        <begin position="524"/>
        <end position="543"/>
    </location>
</feature>
<comment type="caution">
    <text evidence="3">The sequence shown here is derived from an EMBL/GenBank/DDBJ whole genome shotgun (WGS) entry which is preliminary data.</text>
</comment>
<accession>A0A9D3RW91</accession>
<sequence>MVAAVLGGPSVGVVTGVAAGVVAAVPGPAGFSVAVATATPWRPESSLPSETLSLMSLPSWLWMPSSSSTSVALPCLVTESSGRWGAAVTFPSAASGPRPGSAPSLTLPRPSGASPRSPVLFPPPAGFWQVEVPASSTPFMRMSSSPLGHCFGLVPRTDPWRARPSPSLASVEPGLASVGPGLVSAGPGLALVFLVLLITLTPGDGSMLSLSPPLRSGPWPRCSASLLPRSTLDLCGRLSSAASFLLGCAGASFWGGGGWHADAFRFLEVTLASSPCVSSAGSWIFPLLVLPTALTALVRLPLLTGSVSSPFLSFSTLAFSSLSLSALSFSIFSFSTLALSALSFSIFSFSTLALSAPSFSIFSFSTLALSAPSFSIFSFSTLSRSALSFSIFSFATLSLSALSFSILSFSTLSLSTLSFSILSFSTLSPSALSFSILSFSTLSLSALSFSIFSFSTLSLSALSFSTLSCFALSFSACSFSNLSFSALSFSNLSFSALSLSITTLSSSAFSASPLSCSHSSFSSMALAIFLTLLSFLGWVSAVTPAVLEAFPVLQVSLFFFCSAPFLCSPRFPATFPPPLSFLSPGFSPLFSSVTPFWAFLMDSLLGVSLSSLLLKVSVTSLLFGVSLSSLLFGVSLSSFLLGVSLSSFLLGVSLSSLLLGVSFSSLLLEVSFSSLLLEVSFSSLLLGVLSRCSFLVAVEGGLALDDFLVDRFMGSAIGCLSAATASSLPSPPPIAPSLLPTFLSILPSLIPVRTYRASLPTL</sequence>
<feature type="transmembrane region" description="Helical" evidence="2">
    <location>
        <begin position="494"/>
        <end position="512"/>
    </location>
</feature>
<feature type="transmembrane region" description="Helical" evidence="2">
    <location>
        <begin position="314"/>
        <end position="347"/>
    </location>
</feature>
<feature type="region of interest" description="Disordered" evidence="1">
    <location>
        <begin position="91"/>
        <end position="116"/>
    </location>
</feature>
<organism evidence="3 4">
    <name type="scientific">Anguilla anguilla</name>
    <name type="common">European freshwater eel</name>
    <name type="synonym">Muraena anguilla</name>
    <dbReference type="NCBI Taxonomy" id="7936"/>
    <lineage>
        <taxon>Eukaryota</taxon>
        <taxon>Metazoa</taxon>
        <taxon>Chordata</taxon>
        <taxon>Craniata</taxon>
        <taxon>Vertebrata</taxon>
        <taxon>Euteleostomi</taxon>
        <taxon>Actinopterygii</taxon>
        <taxon>Neopterygii</taxon>
        <taxon>Teleostei</taxon>
        <taxon>Anguilliformes</taxon>
        <taxon>Anguillidae</taxon>
        <taxon>Anguilla</taxon>
    </lineage>
</organism>
<evidence type="ECO:0000256" key="1">
    <source>
        <dbReference type="SAM" id="MobiDB-lite"/>
    </source>
</evidence>
<gene>
    <name evidence="3" type="ORF">ANANG_G00139830</name>
</gene>
<feature type="transmembrane region" description="Helical" evidence="2">
    <location>
        <begin position="461"/>
        <end position="482"/>
    </location>
</feature>
<dbReference type="Proteomes" id="UP001044222">
    <property type="component" value="Chromosome 7"/>
</dbReference>
<evidence type="ECO:0000313" key="3">
    <source>
        <dbReference type="EMBL" id="KAG5845503.1"/>
    </source>
</evidence>
<evidence type="ECO:0000256" key="2">
    <source>
        <dbReference type="SAM" id="Phobius"/>
    </source>
</evidence>
<keyword evidence="2" id="KW-1133">Transmembrane helix</keyword>
<keyword evidence="2" id="KW-0812">Transmembrane</keyword>
<keyword evidence="2" id="KW-0472">Membrane</keyword>
<protein>
    <submittedName>
        <fullName evidence="3">Uncharacterized protein</fullName>
    </submittedName>
</protein>
<proteinExistence type="predicted"/>
<dbReference type="EMBL" id="JAFIRN010000007">
    <property type="protein sequence ID" value="KAG5845503.1"/>
    <property type="molecule type" value="Genomic_DNA"/>
</dbReference>
<name>A0A9D3RW91_ANGAN</name>
<feature type="transmembrane region" description="Helical" evidence="2">
    <location>
        <begin position="549"/>
        <end position="567"/>
    </location>
</feature>
<feature type="transmembrane region" description="Helical" evidence="2">
    <location>
        <begin position="391"/>
        <end position="412"/>
    </location>
</feature>